<organism evidence="1 2">
    <name type="scientific">Brassica rapa subsp. trilocularis</name>
    <dbReference type="NCBI Taxonomy" id="1813537"/>
    <lineage>
        <taxon>Eukaryota</taxon>
        <taxon>Viridiplantae</taxon>
        <taxon>Streptophyta</taxon>
        <taxon>Embryophyta</taxon>
        <taxon>Tracheophyta</taxon>
        <taxon>Spermatophyta</taxon>
        <taxon>Magnoliopsida</taxon>
        <taxon>eudicotyledons</taxon>
        <taxon>Gunneridae</taxon>
        <taxon>Pentapetalae</taxon>
        <taxon>rosids</taxon>
        <taxon>malvids</taxon>
        <taxon>Brassicales</taxon>
        <taxon>Brassicaceae</taxon>
        <taxon>Brassiceae</taxon>
        <taxon>Brassica</taxon>
    </lineage>
</organism>
<sequence>MLVFSGLRVLLRRPLRSRGVSLQWCLRFFWYRGEVADVVIRSGGRLLGFCEGIVFTFGSPISFSVVGEGGGLVRRFDSAAAVVALGMVVIRWRRASVVSMQEGWYLPGHARVGSLGVRIWWSSMAFFGGFSLDYVSLDLLFTALCPAPPTGFGGSLLGVSVSRVSLFPSPMTPELVLSESVLDPSFLEGHNCRDGSPKSLVIRVSTFDRCYLPGSVISCMRNYGGVALLSRCFARFGSRFQALFGVEYKPGFGGDCKAVCYSGDDMGSLGIRGNKENLTFPWSSSKVENGNRFQRSSKNRLAECAGFSGRAKLVL</sequence>
<gene>
    <name evidence="1" type="primary">A05p037210.1_BraROA</name>
    <name evidence="1" type="ORF">IGI04_019867</name>
</gene>
<keyword evidence="2" id="KW-1185">Reference proteome</keyword>
<accession>A0ABQ7MIQ5</accession>
<comment type="caution">
    <text evidence="1">The sequence shown here is derived from an EMBL/GenBank/DDBJ whole genome shotgun (WGS) entry which is preliminary data.</text>
</comment>
<name>A0ABQ7MIQ5_BRACM</name>
<dbReference type="EMBL" id="JADBGQ010000005">
    <property type="protein sequence ID" value="KAG5398053.1"/>
    <property type="molecule type" value="Genomic_DNA"/>
</dbReference>
<evidence type="ECO:0000313" key="2">
    <source>
        <dbReference type="Proteomes" id="UP000823674"/>
    </source>
</evidence>
<protein>
    <submittedName>
        <fullName evidence="1">Uncharacterized protein</fullName>
    </submittedName>
</protein>
<reference evidence="1 2" key="1">
    <citation type="submission" date="2021-03" db="EMBL/GenBank/DDBJ databases">
        <authorList>
            <person name="King G.J."/>
            <person name="Bancroft I."/>
            <person name="Baten A."/>
            <person name="Bloomfield J."/>
            <person name="Borpatragohain P."/>
            <person name="He Z."/>
            <person name="Irish N."/>
            <person name="Irwin J."/>
            <person name="Liu K."/>
            <person name="Mauleon R.P."/>
            <person name="Moore J."/>
            <person name="Morris R."/>
            <person name="Ostergaard L."/>
            <person name="Wang B."/>
            <person name="Wells R."/>
        </authorList>
    </citation>
    <scope>NUCLEOTIDE SEQUENCE [LARGE SCALE GENOMIC DNA]</scope>
    <source>
        <strain evidence="1">R-o-18</strain>
        <tissue evidence="1">Leaf</tissue>
    </source>
</reference>
<proteinExistence type="predicted"/>
<evidence type="ECO:0000313" key="1">
    <source>
        <dbReference type="EMBL" id="KAG5398053.1"/>
    </source>
</evidence>
<dbReference type="Proteomes" id="UP000823674">
    <property type="component" value="Chromosome A05"/>
</dbReference>